<protein>
    <submittedName>
        <fullName evidence="1">Uncharacterized protein</fullName>
    </submittedName>
</protein>
<accession>A0AAQ3NQJ0</accession>
<organism evidence="1 2">
    <name type="scientific">Vigna mungo</name>
    <name type="common">Black gram</name>
    <name type="synonym">Phaseolus mungo</name>
    <dbReference type="NCBI Taxonomy" id="3915"/>
    <lineage>
        <taxon>Eukaryota</taxon>
        <taxon>Viridiplantae</taxon>
        <taxon>Streptophyta</taxon>
        <taxon>Embryophyta</taxon>
        <taxon>Tracheophyta</taxon>
        <taxon>Spermatophyta</taxon>
        <taxon>Magnoliopsida</taxon>
        <taxon>eudicotyledons</taxon>
        <taxon>Gunneridae</taxon>
        <taxon>Pentapetalae</taxon>
        <taxon>rosids</taxon>
        <taxon>fabids</taxon>
        <taxon>Fabales</taxon>
        <taxon>Fabaceae</taxon>
        <taxon>Papilionoideae</taxon>
        <taxon>50 kb inversion clade</taxon>
        <taxon>NPAAA clade</taxon>
        <taxon>indigoferoid/millettioid clade</taxon>
        <taxon>Phaseoleae</taxon>
        <taxon>Vigna</taxon>
    </lineage>
</organism>
<proteinExistence type="predicted"/>
<gene>
    <name evidence="1" type="ORF">V8G54_012131</name>
</gene>
<keyword evidence="2" id="KW-1185">Reference proteome</keyword>
<reference evidence="1 2" key="1">
    <citation type="journal article" date="2023" name="Life. Sci Alliance">
        <title>Evolutionary insights into 3D genome organization and epigenetic landscape of Vigna mungo.</title>
        <authorList>
            <person name="Junaid A."/>
            <person name="Singh B."/>
            <person name="Bhatia S."/>
        </authorList>
    </citation>
    <scope>NUCLEOTIDE SEQUENCE [LARGE SCALE GENOMIC DNA]</scope>
    <source>
        <strain evidence="1">Urdbean</strain>
    </source>
</reference>
<feature type="non-terminal residue" evidence="1">
    <location>
        <position position="102"/>
    </location>
</feature>
<sequence length="102" mass="10874">MEREKGNHVGAVFDGLFGVKGAVFAGDALADHACALVDEDSRRGRRELAEAMAARGDGGQQSGDGLSSHFCLSLLSGECELLYYYCCCFTDQNPIPPNTSLL</sequence>
<dbReference type="EMBL" id="CP144697">
    <property type="protein sequence ID" value="WVZ14565.1"/>
    <property type="molecule type" value="Genomic_DNA"/>
</dbReference>
<dbReference type="Proteomes" id="UP001374535">
    <property type="component" value="Chromosome 4"/>
</dbReference>
<name>A0AAQ3NQJ0_VIGMU</name>
<evidence type="ECO:0000313" key="2">
    <source>
        <dbReference type="Proteomes" id="UP001374535"/>
    </source>
</evidence>
<evidence type="ECO:0000313" key="1">
    <source>
        <dbReference type="EMBL" id="WVZ14565.1"/>
    </source>
</evidence>
<dbReference type="AlphaFoldDB" id="A0AAQ3NQJ0"/>